<dbReference type="Pfam" id="PF02129">
    <property type="entry name" value="Peptidase_S15"/>
    <property type="match status" value="1"/>
</dbReference>
<dbReference type="SUPFAM" id="SSF49785">
    <property type="entry name" value="Galactose-binding domain-like"/>
    <property type="match status" value="1"/>
</dbReference>
<dbReference type="NCBIfam" id="TIGR00976">
    <property type="entry name" value="CocE_NonD"/>
    <property type="match status" value="1"/>
</dbReference>
<dbReference type="InterPro" id="IPR000383">
    <property type="entry name" value="Xaa-Pro-like_dom"/>
</dbReference>
<dbReference type="InterPro" id="IPR013736">
    <property type="entry name" value="Xaa-Pro_dipept_C"/>
</dbReference>
<dbReference type="EMBL" id="CAJNYV010005622">
    <property type="protein sequence ID" value="CAF3766689.1"/>
    <property type="molecule type" value="Genomic_DNA"/>
</dbReference>
<name>A0A818ZCQ8_9BILA</name>
<sequence>MNHSIQIIIVLFICCLPVIACETYKFIIENNWLPMPDGVRLSVTLTVPILTRRGETFPVLLQYKPYRKDDSLLYADQSDARYLARRGFIVSKIIMHLITMCNFLSFQIAQVDIRGTGSSEGILVEREYSTQELNDCEHIIQQLASDRRSNGRVGMYGISWSGFNTLMMGTLRRPRALRALFAAHATDDLYKSDIHYPDGIMHLDQYLIFIDHSNAIPAPIDYNMNAQWIRERFRRRPWIDVYLSQQLDNSFWKENSIKYAYDNLTLPVYLIGGLYDAYRDSPLRIYEKTRKNSPKIKVTIGPFVHAMPENVNRHPGPIYDGKAEMVRWFSHWLKDDQKDSEIIKEPDITLFIRTSLTTGHYRYETEWPIVRQKIRRMYMSKDHKLIEQKPLMTNLNENKVFNNVDILEYRPCIGFEAGTWLGGLTDDQRPFDKDSLIYDSEPINQAVELIGVVNVSLQVSATVRLAHWIVRLEDVDPNGQIALITTGALNGAQRQTPPAYLKPNCQYTITFPLRFTTWTFLIGHRIRIAVSNAMFPTYWPSPFPMNTSLFFNSSTTFIDLPVLPVLSSSTPPAFTQKQVSPTDTLPEMFSGAKPRVYKTYETNTKTTVNFERISYELLPNNYFMSALQTFNLSCSHQNPGDVHWSGRAQQTYVFDVHGYRSIDDVPLRSGVQELYPNIDLSTRPYFILLTQSDVRSDREYFYVNFKRQLFRSNSSTNKPSEEFIFTGKHKRLFQ</sequence>
<dbReference type="GO" id="GO:0008239">
    <property type="term" value="F:dipeptidyl-peptidase activity"/>
    <property type="evidence" value="ECO:0007669"/>
    <property type="project" value="InterPro"/>
</dbReference>
<dbReference type="SUPFAM" id="SSF53474">
    <property type="entry name" value="alpha/beta-Hydrolases"/>
    <property type="match status" value="1"/>
</dbReference>
<evidence type="ECO:0000256" key="1">
    <source>
        <dbReference type="ARBA" id="ARBA00022801"/>
    </source>
</evidence>
<dbReference type="AlphaFoldDB" id="A0A818ZCQ8"/>
<dbReference type="Gene3D" id="1.10.3020.10">
    <property type="entry name" value="alpha-amino acid ester hydrolase ( Helical cap domain)"/>
    <property type="match status" value="1"/>
</dbReference>
<proteinExistence type="predicted"/>
<comment type="caution">
    <text evidence="4">The sequence shown here is derived from an EMBL/GenBank/DDBJ whole genome shotgun (WGS) entry which is preliminary data.</text>
</comment>
<dbReference type="InterPro" id="IPR029058">
    <property type="entry name" value="AB_hydrolase_fold"/>
</dbReference>
<feature type="domain" description="Xaa-Pro dipeptidyl-peptidase C-terminal" evidence="3">
    <location>
        <begin position="326"/>
        <end position="559"/>
    </location>
</feature>
<dbReference type="Gene3D" id="2.60.120.260">
    <property type="entry name" value="Galactose-binding domain-like"/>
    <property type="match status" value="1"/>
</dbReference>
<dbReference type="InterPro" id="IPR008979">
    <property type="entry name" value="Galactose-bd-like_sf"/>
</dbReference>
<dbReference type="SMART" id="SM00939">
    <property type="entry name" value="PepX_C"/>
    <property type="match status" value="1"/>
</dbReference>
<protein>
    <recommendedName>
        <fullName evidence="3">Xaa-Pro dipeptidyl-peptidase C-terminal domain-containing protein</fullName>
    </recommendedName>
</protein>
<feature type="chain" id="PRO_5032747321" description="Xaa-Pro dipeptidyl-peptidase C-terminal domain-containing protein" evidence="2">
    <location>
        <begin position="21"/>
        <end position="734"/>
    </location>
</feature>
<evidence type="ECO:0000313" key="5">
    <source>
        <dbReference type="Proteomes" id="UP000663865"/>
    </source>
</evidence>
<feature type="signal peptide" evidence="2">
    <location>
        <begin position="1"/>
        <end position="20"/>
    </location>
</feature>
<dbReference type="Gene3D" id="3.40.50.1820">
    <property type="entry name" value="alpha/beta hydrolase"/>
    <property type="match status" value="2"/>
</dbReference>
<evidence type="ECO:0000256" key="2">
    <source>
        <dbReference type="SAM" id="SignalP"/>
    </source>
</evidence>
<evidence type="ECO:0000313" key="4">
    <source>
        <dbReference type="EMBL" id="CAF3766689.1"/>
    </source>
</evidence>
<dbReference type="InterPro" id="IPR005674">
    <property type="entry name" value="CocE/Ser_esterase"/>
</dbReference>
<organism evidence="4 5">
    <name type="scientific">Rotaria socialis</name>
    <dbReference type="NCBI Taxonomy" id="392032"/>
    <lineage>
        <taxon>Eukaryota</taxon>
        <taxon>Metazoa</taxon>
        <taxon>Spiralia</taxon>
        <taxon>Gnathifera</taxon>
        <taxon>Rotifera</taxon>
        <taxon>Eurotatoria</taxon>
        <taxon>Bdelloidea</taxon>
        <taxon>Philodinida</taxon>
        <taxon>Philodinidae</taxon>
        <taxon>Rotaria</taxon>
    </lineage>
</organism>
<evidence type="ECO:0000259" key="3">
    <source>
        <dbReference type="SMART" id="SM00939"/>
    </source>
</evidence>
<keyword evidence="2" id="KW-0732">Signal</keyword>
<gene>
    <name evidence="4" type="ORF">KIK155_LOCUS30581</name>
</gene>
<dbReference type="Pfam" id="PF08530">
    <property type="entry name" value="PepX_C"/>
    <property type="match status" value="1"/>
</dbReference>
<accession>A0A818ZCQ8</accession>
<dbReference type="Proteomes" id="UP000663865">
    <property type="component" value="Unassembled WGS sequence"/>
</dbReference>
<reference evidence="4" key="1">
    <citation type="submission" date="2021-02" db="EMBL/GenBank/DDBJ databases">
        <authorList>
            <person name="Nowell W R."/>
        </authorList>
    </citation>
    <scope>NUCLEOTIDE SEQUENCE</scope>
</reference>
<keyword evidence="1" id="KW-0378">Hydrolase</keyword>